<dbReference type="AlphaFoldDB" id="A0AAW2ZH85"/>
<dbReference type="InterPro" id="IPR016137">
    <property type="entry name" value="RGS"/>
</dbReference>
<sequence>MTSLTGYCFTFEAVFSDDVLCDHFVVYLKRSFNEDCLLFLKDCKVFSSIGKADELQTVAKSICDRYIKQGGSNEINISGAVRNYLCSVIDGQSEHKLSSSIFDDLSFVVTRELKEDAFARYIRSKDFEDFVKKRGNLFLSKYKVGKRAELVLPTYASDFTTKCISDEDVKLVLKLCEDSPIWDALRQTKMDEKERTAYSYISHKPLKTSIGEKVILAKFVGSLPYSAERTIHAMMSVDGRRKYWDRGQTGNKFIDIHTFEKQDEHAVSLSFYKHTIGIPIFKDAECNLMNSIVYDTKRQCYMWIMKSTSGYGRHKDAVRSQQLKFNYSTVVNHVSDNSCRFTVILLYFMSRLDSASIIKLGLKPVASDVQDGMMKLLENMEDNGIIIDEHRMKDTLNDYLKKTNGGKTWDTSDVKL</sequence>
<dbReference type="Gene3D" id="1.10.167.10">
    <property type="entry name" value="Regulator of G-protein Signalling 4, domain 2"/>
    <property type="match status" value="1"/>
</dbReference>
<gene>
    <name evidence="2" type="ORF">AKO1_009106</name>
</gene>
<comment type="caution">
    <text evidence="2">The sequence shown here is derived from an EMBL/GenBank/DDBJ whole genome shotgun (WGS) entry which is preliminary data.</text>
</comment>
<feature type="domain" description="RGS" evidence="1">
    <location>
        <begin position="10"/>
        <end position="131"/>
    </location>
</feature>
<reference evidence="2 3" key="1">
    <citation type="submission" date="2024-03" db="EMBL/GenBank/DDBJ databases">
        <title>The Acrasis kona genome and developmental transcriptomes reveal deep origins of eukaryotic multicellular pathways.</title>
        <authorList>
            <person name="Sheikh S."/>
            <person name="Fu C.-J."/>
            <person name="Brown M.W."/>
            <person name="Baldauf S.L."/>
        </authorList>
    </citation>
    <scope>NUCLEOTIDE SEQUENCE [LARGE SCALE GENOMIC DNA]</scope>
    <source>
        <strain evidence="2 3">ATCC MYA-3509</strain>
    </source>
</reference>
<name>A0AAW2ZH85_9EUKA</name>
<dbReference type="Proteomes" id="UP001431209">
    <property type="component" value="Unassembled WGS sequence"/>
</dbReference>
<dbReference type="PROSITE" id="PS50132">
    <property type="entry name" value="RGS"/>
    <property type="match status" value="1"/>
</dbReference>
<dbReference type="PANTHER" id="PTHR10845">
    <property type="entry name" value="REGULATOR OF G PROTEIN SIGNALING"/>
    <property type="match status" value="1"/>
</dbReference>
<dbReference type="EMBL" id="JAOPGA020001476">
    <property type="protein sequence ID" value="KAL0488815.1"/>
    <property type="molecule type" value="Genomic_DNA"/>
</dbReference>
<organism evidence="2 3">
    <name type="scientific">Acrasis kona</name>
    <dbReference type="NCBI Taxonomy" id="1008807"/>
    <lineage>
        <taxon>Eukaryota</taxon>
        <taxon>Discoba</taxon>
        <taxon>Heterolobosea</taxon>
        <taxon>Tetramitia</taxon>
        <taxon>Eutetramitia</taxon>
        <taxon>Acrasidae</taxon>
        <taxon>Acrasis</taxon>
    </lineage>
</organism>
<evidence type="ECO:0000259" key="1">
    <source>
        <dbReference type="PROSITE" id="PS50132"/>
    </source>
</evidence>
<accession>A0AAW2ZH85</accession>
<dbReference type="SMART" id="SM00315">
    <property type="entry name" value="RGS"/>
    <property type="match status" value="1"/>
</dbReference>
<dbReference type="Pfam" id="PF00615">
    <property type="entry name" value="RGS"/>
    <property type="match status" value="1"/>
</dbReference>
<keyword evidence="3" id="KW-1185">Reference proteome</keyword>
<evidence type="ECO:0000313" key="3">
    <source>
        <dbReference type="Proteomes" id="UP001431209"/>
    </source>
</evidence>
<dbReference type="SUPFAM" id="SSF48097">
    <property type="entry name" value="Regulator of G-protein signaling, RGS"/>
    <property type="match status" value="1"/>
</dbReference>
<dbReference type="PANTHER" id="PTHR10845:SF192">
    <property type="entry name" value="DOUBLE HIT, ISOFORM B"/>
    <property type="match status" value="1"/>
</dbReference>
<dbReference type="InterPro" id="IPR036305">
    <property type="entry name" value="RGS_sf"/>
</dbReference>
<evidence type="ECO:0000313" key="2">
    <source>
        <dbReference type="EMBL" id="KAL0488815.1"/>
    </source>
</evidence>
<dbReference type="InterPro" id="IPR044926">
    <property type="entry name" value="RGS_subdomain_2"/>
</dbReference>
<protein>
    <submittedName>
        <fullName evidence="2">Regulator of G-protein signaling</fullName>
    </submittedName>
</protein>
<proteinExistence type="predicted"/>